<reference evidence="2 3" key="1">
    <citation type="journal article" date="2020" name="Mol. Plant">
        <title>The Chromosome-Based Rubber Tree Genome Provides New Insights into Spurge Genome Evolution and Rubber Biosynthesis.</title>
        <authorList>
            <person name="Liu J."/>
            <person name="Shi C."/>
            <person name="Shi C.C."/>
            <person name="Li W."/>
            <person name="Zhang Q.J."/>
            <person name="Zhang Y."/>
            <person name="Li K."/>
            <person name="Lu H.F."/>
            <person name="Shi C."/>
            <person name="Zhu S.T."/>
            <person name="Xiao Z.Y."/>
            <person name="Nan H."/>
            <person name="Yue Y."/>
            <person name="Zhu X.G."/>
            <person name="Wu Y."/>
            <person name="Hong X.N."/>
            <person name="Fan G.Y."/>
            <person name="Tong Y."/>
            <person name="Zhang D."/>
            <person name="Mao C.L."/>
            <person name="Liu Y.L."/>
            <person name="Hao S.J."/>
            <person name="Liu W.Q."/>
            <person name="Lv M.Q."/>
            <person name="Zhang H.B."/>
            <person name="Liu Y."/>
            <person name="Hu-Tang G.R."/>
            <person name="Wang J.P."/>
            <person name="Wang J.H."/>
            <person name="Sun Y.H."/>
            <person name="Ni S.B."/>
            <person name="Chen W.B."/>
            <person name="Zhang X.C."/>
            <person name="Jiao Y.N."/>
            <person name="Eichler E.E."/>
            <person name="Li G.H."/>
            <person name="Liu X."/>
            <person name="Gao L.Z."/>
        </authorList>
    </citation>
    <scope>NUCLEOTIDE SEQUENCE [LARGE SCALE GENOMIC DNA]</scope>
    <source>
        <strain evidence="3">cv. GT1</strain>
        <tissue evidence="2">Leaf</tissue>
    </source>
</reference>
<evidence type="ECO:0000256" key="1">
    <source>
        <dbReference type="SAM" id="MobiDB-lite"/>
    </source>
</evidence>
<protein>
    <submittedName>
        <fullName evidence="2">Uncharacterized protein</fullName>
    </submittedName>
</protein>
<keyword evidence="3" id="KW-1185">Reference proteome</keyword>
<feature type="compositionally biased region" description="Low complexity" evidence="1">
    <location>
        <begin position="66"/>
        <end position="75"/>
    </location>
</feature>
<sequence length="136" mass="14851">MKTKVKERFSEFFEDEYLQHMQRASEDYLAKSGCENKVRRGEGREGNGEATSGCSRQEDGEIDKVGGLSEEWGASEAGGGTGAGGTERSNGGTREGDERTDCVRLRTLKGVLDVLNPLQCAEFLAGISMLQIQLRQ</sequence>
<gene>
    <name evidence="2" type="ORF">GH714_014047</name>
</gene>
<proteinExistence type="predicted"/>
<evidence type="ECO:0000313" key="2">
    <source>
        <dbReference type="EMBL" id="KAF2303131.1"/>
    </source>
</evidence>
<dbReference type="Proteomes" id="UP000467840">
    <property type="component" value="Chromosome 16"/>
</dbReference>
<organism evidence="2 3">
    <name type="scientific">Hevea brasiliensis</name>
    <name type="common">Para rubber tree</name>
    <name type="synonym">Siphonia brasiliensis</name>
    <dbReference type="NCBI Taxonomy" id="3981"/>
    <lineage>
        <taxon>Eukaryota</taxon>
        <taxon>Viridiplantae</taxon>
        <taxon>Streptophyta</taxon>
        <taxon>Embryophyta</taxon>
        <taxon>Tracheophyta</taxon>
        <taxon>Spermatophyta</taxon>
        <taxon>Magnoliopsida</taxon>
        <taxon>eudicotyledons</taxon>
        <taxon>Gunneridae</taxon>
        <taxon>Pentapetalae</taxon>
        <taxon>rosids</taxon>
        <taxon>fabids</taxon>
        <taxon>Malpighiales</taxon>
        <taxon>Euphorbiaceae</taxon>
        <taxon>Crotonoideae</taxon>
        <taxon>Micrandreae</taxon>
        <taxon>Hevea</taxon>
    </lineage>
</organism>
<feature type="compositionally biased region" description="Basic and acidic residues" evidence="1">
    <location>
        <begin position="29"/>
        <end position="47"/>
    </location>
</feature>
<dbReference type="EMBL" id="JAAGAX010000009">
    <property type="protein sequence ID" value="KAF2303131.1"/>
    <property type="molecule type" value="Genomic_DNA"/>
</dbReference>
<feature type="compositionally biased region" description="Gly residues" evidence="1">
    <location>
        <begin position="76"/>
        <end position="85"/>
    </location>
</feature>
<evidence type="ECO:0000313" key="3">
    <source>
        <dbReference type="Proteomes" id="UP000467840"/>
    </source>
</evidence>
<comment type="caution">
    <text evidence="2">The sequence shown here is derived from an EMBL/GenBank/DDBJ whole genome shotgun (WGS) entry which is preliminary data.</text>
</comment>
<dbReference type="AlphaFoldDB" id="A0A6A6LNY5"/>
<feature type="region of interest" description="Disordered" evidence="1">
    <location>
        <begin position="29"/>
        <end position="100"/>
    </location>
</feature>
<name>A0A6A6LNY5_HEVBR</name>
<accession>A0A6A6LNY5</accession>